<dbReference type="InterPro" id="IPR001173">
    <property type="entry name" value="Glyco_trans_2-like"/>
</dbReference>
<name>A0A1M5UF85_9FIRM</name>
<dbReference type="Gene3D" id="3.90.550.10">
    <property type="entry name" value="Spore Coat Polysaccharide Biosynthesis Protein SpsA, Chain A"/>
    <property type="match status" value="1"/>
</dbReference>
<accession>A0A1M5UF85</accession>
<evidence type="ECO:0000313" key="3">
    <source>
        <dbReference type="Proteomes" id="UP000184389"/>
    </source>
</evidence>
<dbReference type="AlphaFoldDB" id="A0A1M5UF85"/>
<evidence type="ECO:0000259" key="1">
    <source>
        <dbReference type="Pfam" id="PF00535"/>
    </source>
</evidence>
<proteinExistence type="predicted"/>
<reference evidence="2 3" key="1">
    <citation type="submission" date="2016-11" db="EMBL/GenBank/DDBJ databases">
        <authorList>
            <person name="Jaros S."/>
            <person name="Januszkiewicz K."/>
            <person name="Wedrychowicz H."/>
        </authorList>
    </citation>
    <scope>NUCLEOTIDE SEQUENCE [LARGE SCALE GENOMIC DNA]</scope>
    <source>
        <strain evidence="2 3">DSM 13106</strain>
    </source>
</reference>
<dbReference type="InterPro" id="IPR029044">
    <property type="entry name" value="Nucleotide-diphossugar_trans"/>
</dbReference>
<feature type="domain" description="Glycosyltransferase 2-like" evidence="1">
    <location>
        <begin position="8"/>
        <end position="138"/>
    </location>
</feature>
<dbReference type="Proteomes" id="UP000184389">
    <property type="component" value="Unassembled WGS sequence"/>
</dbReference>
<dbReference type="Pfam" id="PF00535">
    <property type="entry name" value="Glycos_transf_2"/>
    <property type="match status" value="1"/>
</dbReference>
<dbReference type="GO" id="GO:0016758">
    <property type="term" value="F:hexosyltransferase activity"/>
    <property type="evidence" value="ECO:0007669"/>
    <property type="project" value="UniProtKB-ARBA"/>
</dbReference>
<keyword evidence="2" id="KW-0808">Transferase</keyword>
<protein>
    <submittedName>
        <fullName evidence="2">Glycosyl transferase family 2</fullName>
    </submittedName>
</protein>
<evidence type="ECO:0000313" key="2">
    <source>
        <dbReference type="EMBL" id="SHH61323.1"/>
    </source>
</evidence>
<dbReference type="PANTHER" id="PTHR22916:SF3">
    <property type="entry name" value="UDP-GLCNAC:BETAGAL BETA-1,3-N-ACETYLGLUCOSAMINYLTRANSFERASE-LIKE PROTEIN 1"/>
    <property type="match status" value="1"/>
</dbReference>
<keyword evidence="3" id="KW-1185">Reference proteome</keyword>
<gene>
    <name evidence="2" type="ORF">SAMN02745180_00614</name>
</gene>
<sequence>MNFKGVSVITCTNRENFIDNVFENFNRQNYKFKELIIIINDNNIDKSLYDEKCKNHKDIRVYQINQAYNLGFCLNFGIKKAKKNVIAKFDDDDYYGEKYLDECMEAFNSTNADIVGKYTFFIYFENNNALALRKRSQENSFVTNIAGATLAFKESVFKKIKFNTSLKAGVDTDFRKRALKNGFKIYSTSKYNFVVHRHANSREHTWKIEDSELLKAFPIIEYTNDYRKIVSPFEPNL</sequence>
<dbReference type="PANTHER" id="PTHR22916">
    <property type="entry name" value="GLYCOSYLTRANSFERASE"/>
    <property type="match status" value="1"/>
</dbReference>
<dbReference type="RefSeq" id="WP_084604117.1">
    <property type="nucleotide sequence ID" value="NZ_FQXR01000003.1"/>
</dbReference>
<dbReference type="EMBL" id="FQXR01000003">
    <property type="protein sequence ID" value="SHH61323.1"/>
    <property type="molecule type" value="Genomic_DNA"/>
</dbReference>
<dbReference type="SUPFAM" id="SSF53448">
    <property type="entry name" value="Nucleotide-diphospho-sugar transferases"/>
    <property type="match status" value="1"/>
</dbReference>
<dbReference type="STRING" id="1123281.SAMN02745180_00614"/>
<dbReference type="OrthoDB" id="6713581at2"/>
<organism evidence="2 3">
    <name type="scientific">Sporanaerobacter acetigenes DSM 13106</name>
    <dbReference type="NCBI Taxonomy" id="1123281"/>
    <lineage>
        <taxon>Bacteria</taxon>
        <taxon>Bacillati</taxon>
        <taxon>Bacillota</taxon>
        <taxon>Tissierellia</taxon>
        <taxon>Tissierellales</taxon>
        <taxon>Sporanaerobacteraceae</taxon>
        <taxon>Sporanaerobacter</taxon>
    </lineage>
</organism>